<protein>
    <submittedName>
        <fullName evidence="3">Uncharacterized protein</fullName>
    </submittedName>
</protein>
<evidence type="ECO:0000313" key="4">
    <source>
        <dbReference type="Proteomes" id="UP001280581"/>
    </source>
</evidence>
<evidence type="ECO:0000256" key="1">
    <source>
        <dbReference type="SAM" id="MobiDB-lite"/>
    </source>
</evidence>
<comment type="caution">
    <text evidence="3">The sequence shown here is derived from an EMBL/GenBank/DDBJ whole genome shotgun (WGS) entry which is preliminary data.</text>
</comment>
<gene>
    <name evidence="3" type="ORF">GRF29_19g370311</name>
</gene>
<organism evidence="3 4">
    <name type="scientific">Pseudopithomyces chartarum</name>
    <dbReference type="NCBI Taxonomy" id="1892770"/>
    <lineage>
        <taxon>Eukaryota</taxon>
        <taxon>Fungi</taxon>
        <taxon>Dikarya</taxon>
        <taxon>Ascomycota</taxon>
        <taxon>Pezizomycotina</taxon>
        <taxon>Dothideomycetes</taxon>
        <taxon>Pleosporomycetidae</taxon>
        <taxon>Pleosporales</taxon>
        <taxon>Massarineae</taxon>
        <taxon>Didymosphaeriaceae</taxon>
        <taxon>Pseudopithomyces</taxon>
    </lineage>
</organism>
<feature type="compositionally biased region" description="Basic and acidic residues" evidence="1">
    <location>
        <begin position="157"/>
        <end position="169"/>
    </location>
</feature>
<evidence type="ECO:0000256" key="2">
    <source>
        <dbReference type="SAM" id="Phobius"/>
    </source>
</evidence>
<dbReference type="AlphaFoldDB" id="A0AAN6M1B4"/>
<feature type="region of interest" description="Disordered" evidence="1">
    <location>
        <begin position="157"/>
        <end position="181"/>
    </location>
</feature>
<keyword evidence="2" id="KW-1133">Transmembrane helix</keyword>
<reference evidence="3 4" key="1">
    <citation type="submission" date="2021-02" db="EMBL/GenBank/DDBJ databases">
        <title>Genome assembly of Pseudopithomyces chartarum.</title>
        <authorList>
            <person name="Jauregui R."/>
            <person name="Singh J."/>
            <person name="Voisey C."/>
        </authorList>
    </citation>
    <scope>NUCLEOTIDE SEQUENCE [LARGE SCALE GENOMIC DNA]</scope>
    <source>
        <strain evidence="3 4">AGR01</strain>
    </source>
</reference>
<dbReference type="Proteomes" id="UP001280581">
    <property type="component" value="Unassembled WGS sequence"/>
</dbReference>
<keyword evidence="4" id="KW-1185">Reference proteome</keyword>
<feature type="transmembrane region" description="Helical" evidence="2">
    <location>
        <begin position="131"/>
        <end position="153"/>
    </location>
</feature>
<sequence length="181" mass="20480">MPTTAPQALPLGLQMLRGAGIFQALIALPICLFLGFNAFISVLEPYDWMLYYFLTDTTTSIMAASIIFSVYVQRKAIISPHQYLLFEAFKSLMATGLWLWLILDAAFGPWVEACRKESWCHYETGPRVTRAGLASVVLFVFYYPPLGYSYLVWKESSGKEGLEGERVERTEEESERSPLLA</sequence>
<evidence type="ECO:0000313" key="3">
    <source>
        <dbReference type="EMBL" id="KAK3214504.1"/>
    </source>
</evidence>
<keyword evidence="2" id="KW-0812">Transmembrane</keyword>
<keyword evidence="2" id="KW-0472">Membrane</keyword>
<accession>A0AAN6M1B4</accession>
<feature type="transmembrane region" description="Helical" evidence="2">
    <location>
        <begin position="49"/>
        <end position="72"/>
    </location>
</feature>
<proteinExistence type="predicted"/>
<feature type="transmembrane region" description="Helical" evidence="2">
    <location>
        <begin position="21"/>
        <end position="43"/>
    </location>
</feature>
<dbReference type="EMBL" id="WVTA01000003">
    <property type="protein sequence ID" value="KAK3214504.1"/>
    <property type="molecule type" value="Genomic_DNA"/>
</dbReference>
<name>A0AAN6M1B4_9PLEO</name>